<accession>A0A367F4Y7</accession>
<keyword evidence="2" id="KW-1185">Reference proteome</keyword>
<proteinExistence type="predicted"/>
<protein>
    <submittedName>
        <fullName evidence="1">Uncharacterized protein</fullName>
    </submittedName>
</protein>
<dbReference type="AlphaFoldDB" id="A0A367F4Y7"/>
<dbReference type="OrthoDB" id="4303490at2"/>
<dbReference type="Proteomes" id="UP000253094">
    <property type="component" value="Unassembled WGS sequence"/>
</dbReference>
<sequence>MAGERESWHPGMRAPRSGIYECDGRCGHLWSTEAAGHRFPTLPPECDGLGWRLATAKPHA</sequence>
<evidence type="ECO:0000313" key="2">
    <source>
        <dbReference type="Proteomes" id="UP000253094"/>
    </source>
</evidence>
<dbReference type="EMBL" id="QOIL01000022">
    <property type="protein sequence ID" value="RCG25414.1"/>
    <property type="molecule type" value="Genomic_DNA"/>
</dbReference>
<evidence type="ECO:0000313" key="1">
    <source>
        <dbReference type="EMBL" id="RCG25414.1"/>
    </source>
</evidence>
<gene>
    <name evidence="1" type="ORF">DQ384_31625</name>
</gene>
<comment type="caution">
    <text evidence="1">The sequence shown here is derived from an EMBL/GenBank/DDBJ whole genome shotgun (WGS) entry which is preliminary data.</text>
</comment>
<name>A0A367F4Y7_9ACTN</name>
<reference evidence="1 2" key="1">
    <citation type="submission" date="2018-06" db="EMBL/GenBank/DDBJ databases">
        <title>Sphaerisporangium craniellae sp. nov., isolated from a marine sponge in the South China Sea.</title>
        <authorList>
            <person name="Li L."/>
        </authorList>
    </citation>
    <scope>NUCLEOTIDE SEQUENCE [LARGE SCALE GENOMIC DNA]</scope>
    <source>
        <strain evidence="1 2">CCTCC AA 208026</strain>
    </source>
</reference>
<organism evidence="1 2">
    <name type="scientific">Sphaerisporangium album</name>
    <dbReference type="NCBI Taxonomy" id="509200"/>
    <lineage>
        <taxon>Bacteria</taxon>
        <taxon>Bacillati</taxon>
        <taxon>Actinomycetota</taxon>
        <taxon>Actinomycetes</taxon>
        <taxon>Streptosporangiales</taxon>
        <taxon>Streptosporangiaceae</taxon>
        <taxon>Sphaerisporangium</taxon>
    </lineage>
</organism>